<evidence type="ECO:0000259" key="1">
    <source>
        <dbReference type="Pfam" id="PF00403"/>
    </source>
</evidence>
<dbReference type="Gene3D" id="3.30.70.100">
    <property type="match status" value="1"/>
</dbReference>
<evidence type="ECO:0000313" key="3">
    <source>
        <dbReference type="Proteomes" id="UP001141552"/>
    </source>
</evidence>
<reference evidence="2" key="1">
    <citation type="submission" date="2022-02" db="EMBL/GenBank/DDBJ databases">
        <authorList>
            <person name="Henning P.M."/>
            <person name="McCubbin A.G."/>
            <person name="Shore J.S."/>
        </authorList>
    </citation>
    <scope>NUCLEOTIDE SEQUENCE</scope>
    <source>
        <strain evidence="2">F60SS</strain>
        <tissue evidence="2">Leaves</tissue>
    </source>
</reference>
<accession>A0A9Q0JAI9</accession>
<dbReference type="InterPro" id="IPR006121">
    <property type="entry name" value="HMA_dom"/>
</dbReference>
<evidence type="ECO:0000313" key="2">
    <source>
        <dbReference type="EMBL" id="KAJ4833730.1"/>
    </source>
</evidence>
<protein>
    <recommendedName>
        <fullName evidence="1">HMA domain-containing protein</fullName>
    </recommendedName>
</protein>
<reference evidence="2" key="2">
    <citation type="journal article" date="2023" name="Plants (Basel)">
        <title>Annotation of the Turnera subulata (Passifloraceae) Draft Genome Reveals the S-Locus Evolved after the Divergence of Turneroideae from Passifloroideae in a Stepwise Manner.</title>
        <authorList>
            <person name="Henning P.M."/>
            <person name="Roalson E.H."/>
            <person name="Mir W."/>
            <person name="McCubbin A.G."/>
            <person name="Shore J.S."/>
        </authorList>
    </citation>
    <scope>NUCLEOTIDE SEQUENCE</scope>
    <source>
        <strain evidence="2">F60SS</strain>
    </source>
</reference>
<name>A0A9Q0JAI9_9ROSI</name>
<comment type="caution">
    <text evidence="2">The sequence shown here is derived from an EMBL/GenBank/DDBJ whole genome shotgun (WGS) entry which is preliminary data.</text>
</comment>
<dbReference type="Proteomes" id="UP001141552">
    <property type="component" value="Unassembled WGS sequence"/>
</dbReference>
<dbReference type="AlphaFoldDB" id="A0A9Q0JAI9"/>
<dbReference type="EMBL" id="JAKUCV010004880">
    <property type="protein sequence ID" value="KAJ4833730.1"/>
    <property type="molecule type" value="Genomic_DNA"/>
</dbReference>
<proteinExistence type="predicted"/>
<dbReference type="OrthoDB" id="1295525at2759"/>
<organism evidence="2 3">
    <name type="scientific">Turnera subulata</name>
    <dbReference type="NCBI Taxonomy" id="218843"/>
    <lineage>
        <taxon>Eukaryota</taxon>
        <taxon>Viridiplantae</taxon>
        <taxon>Streptophyta</taxon>
        <taxon>Embryophyta</taxon>
        <taxon>Tracheophyta</taxon>
        <taxon>Spermatophyta</taxon>
        <taxon>Magnoliopsida</taxon>
        <taxon>eudicotyledons</taxon>
        <taxon>Gunneridae</taxon>
        <taxon>Pentapetalae</taxon>
        <taxon>rosids</taxon>
        <taxon>fabids</taxon>
        <taxon>Malpighiales</taxon>
        <taxon>Passifloraceae</taxon>
        <taxon>Turnera</taxon>
    </lineage>
</organism>
<dbReference type="InterPro" id="IPR036163">
    <property type="entry name" value="HMA_dom_sf"/>
</dbReference>
<dbReference type="Pfam" id="PF00403">
    <property type="entry name" value="HMA"/>
    <property type="match status" value="1"/>
</dbReference>
<gene>
    <name evidence="2" type="ORF">Tsubulata_036339</name>
</gene>
<dbReference type="GO" id="GO:0046872">
    <property type="term" value="F:metal ion binding"/>
    <property type="evidence" value="ECO:0007669"/>
    <property type="project" value="InterPro"/>
</dbReference>
<dbReference type="SUPFAM" id="SSF55008">
    <property type="entry name" value="HMA, heavy metal-associated domain"/>
    <property type="match status" value="1"/>
</dbReference>
<sequence>MSGSMRCARCRQRVSQIISKMTGLREYTVDVLNKQVTFKGEFKTHLRGEEVKDFESSVSNDRRRLPLLKLFLRSFVAKCFTNNVAD</sequence>
<feature type="domain" description="HMA" evidence="1">
    <location>
        <begin position="5"/>
        <end position="41"/>
    </location>
</feature>
<keyword evidence="3" id="KW-1185">Reference proteome</keyword>